<accession>A0ABV6UTQ2</accession>
<evidence type="ECO:0008006" key="3">
    <source>
        <dbReference type="Google" id="ProtNLM"/>
    </source>
</evidence>
<comment type="caution">
    <text evidence="1">The sequence shown here is derived from an EMBL/GenBank/DDBJ whole genome shotgun (WGS) entry which is preliminary data.</text>
</comment>
<organism evidence="1 2">
    <name type="scientific">Streptacidiphilus cavernicola</name>
    <dbReference type="NCBI Taxonomy" id="3342716"/>
    <lineage>
        <taxon>Bacteria</taxon>
        <taxon>Bacillati</taxon>
        <taxon>Actinomycetota</taxon>
        <taxon>Actinomycetes</taxon>
        <taxon>Kitasatosporales</taxon>
        <taxon>Streptomycetaceae</taxon>
        <taxon>Streptacidiphilus</taxon>
    </lineage>
</organism>
<proteinExistence type="predicted"/>
<evidence type="ECO:0000313" key="1">
    <source>
        <dbReference type="EMBL" id="MFC1404855.1"/>
    </source>
</evidence>
<name>A0ABV6UTQ2_9ACTN</name>
<dbReference type="RefSeq" id="WP_051725764.1">
    <property type="nucleotide sequence ID" value="NZ_JBHEZZ010000017.1"/>
</dbReference>
<protein>
    <recommendedName>
        <fullName evidence="3">Immunity protein 35 domain-containing protein</fullName>
    </recommendedName>
</protein>
<keyword evidence="2" id="KW-1185">Reference proteome</keyword>
<gene>
    <name evidence="1" type="ORF">ACEZDJ_26555</name>
</gene>
<dbReference type="EMBL" id="JBHEZZ010000017">
    <property type="protein sequence ID" value="MFC1404855.1"/>
    <property type="molecule type" value="Genomic_DNA"/>
</dbReference>
<evidence type="ECO:0000313" key="2">
    <source>
        <dbReference type="Proteomes" id="UP001592528"/>
    </source>
</evidence>
<dbReference type="Proteomes" id="UP001592528">
    <property type="component" value="Unassembled WGS sequence"/>
</dbReference>
<reference evidence="1 2" key="1">
    <citation type="submission" date="2024-09" db="EMBL/GenBank/DDBJ databases">
        <authorList>
            <person name="Lee S.D."/>
        </authorList>
    </citation>
    <scope>NUCLEOTIDE SEQUENCE [LARGE SCALE GENOMIC DNA]</scope>
    <source>
        <strain evidence="1 2">N1-5</strain>
    </source>
</reference>
<sequence>MRGIGLKAMNRTELKAILEAEGFPVQAYSLDGGLPDEAYCIGLDGDGWVYYYSERGGRSGLLSFPDEASACTYLLERLRHDIGGRPRPQ</sequence>